<dbReference type="SUPFAM" id="SSF47384">
    <property type="entry name" value="Homodimeric domain of signal transducing histidine kinase"/>
    <property type="match status" value="1"/>
</dbReference>
<dbReference type="CDD" id="cd00082">
    <property type="entry name" value="HisKA"/>
    <property type="match status" value="1"/>
</dbReference>
<name>A0A2S6N3T0_9HYPH</name>
<comment type="catalytic activity">
    <reaction evidence="1">
        <text>ATP + protein L-histidine = ADP + protein N-phospho-L-histidine.</text>
        <dbReference type="EC" id="2.7.13.3"/>
    </reaction>
</comment>
<dbReference type="SMART" id="SM00388">
    <property type="entry name" value="HisKA"/>
    <property type="match status" value="1"/>
</dbReference>
<proteinExistence type="predicted"/>
<dbReference type="GO" id="GO:0000155">
    <property type="term" value="F:phosphorelay sensor kinase activity"/>
    <property type="evidence" value="ECO:0007669"/>
    <property type="project" value="InterPro"/>
</dbReference>
<keyword evidence="5" id="KW-1185">Reference proteome</keyword>
<sequence>MTDDCHQTSANLVRALLTVSTDCLKLMDADGRLLEMNPCGLKLMEIEDFSTVRDQPSTIFWPEETQPTFLDALHRARNGLASSFSAFCPTAKGDARWWDVTVLPIFNARGEVVWIFAALRDATHAQMSEKSPRDTIKDKEEAPPPMVARLESESLRLQAVRAQIGHAEKLRLLGQFVGSVVHDINNVLSSMSGAARLIRRVAADERTLDILNPVDQAVSKGARLVRQLLDFSRTGPSEPEVLEVAMAIKGDADLMRHFIGHGVQLELNCEDGLWPILVSPGELQSVIFNLLGNARDALDGEGRVEVSARNRPSVERLRGLPAGDYVEIAVTDNGPGITPEVLARLGEPFFTTKAKGKGTGLGVHSAFELAKACRGMIEINSASGMGARISLHLPRAGAAGDMMAAAAPQPTVQAVPTTIENASA</sequence>
<dbReference type="PRINTS" id="PR00344">
    <property type="entry name" value="BCTRLSENSOR"/>
</dbReference>
<evidence type="ECO:0000313" key="4">
    <source>
        <dbReference type="EMBL" id="PPQ29278.1"/>
    </source>
</evidence>
<dbReference type="PANTHER" id="PTHR43065:SF42">
    <property type="entry name" value="TWO-COMPONENT SENSOR PPRA"/>
    <property type="match status" value="1"/>
</dbReference>
<dbReference type="Pfam" id="PF00512">
    <property type="entry name" value="HisKA"/>
    <property type="match status" value="1"/>
</dbReference>
<evidence type="ECO:0000256" key="2">
    <source>
        <dbReference type="ARBA" id="ARBA00012438"/>
    </source>
</evidence>
<evidence type="ECO:0000256" key="3">
    <source>
        <dbReference type="ARBA" id="ARBA00022553"/>
    </source>
</evidence>
<dbReference type="Pfam" id="PF02518">
    <property type="entry name" value="HATPase_c"/>
    <property type="match status" value="1"/>
</dbReference>
<dbReference type="InterPro" id="IPR036890">
    <property type="entry name" value="HATPase_C_sf"/>
</dbReference>
<dbReference type="Proteomes" id="UP000239089">
    <property type="component" value="Unassembled WGS sequence"/>
</dbReference>
<dbReference type="AlphaFoldDB" id="A0A2S6N3T0"/>
<dbReference type="Gene3D" id="1.10.287.130">
    <property type="match status" value="1"/>
</dbReference>
<dbReference type="RefSeq" id="WP_104508822.1">
    <property type="nucleotide sequence ID" value="NZ_JACIGC010000010.1"/>
</dbReference>
<dbReference type="SUPFAM" id="SSF55785">
    <property type="entry name" value="PYP-like sensor domain (PAS domain)"/>
    <property type="match status" value="1"/>
</dbReference>
<organism evidence="4 5">
    <name type="scientific">Rhodoblastus sphagnicola</name>
    <dbReference type="NCBI Taxonomy" id="333368"/>
    <lineage>
        <taxon>Bacteria</taxon>
        <taxon>Pseudomonadati</taxon>
        <taxon>Pseudomonadota</taxon>
        <taxon>Alphaproteobacteria</taxon>
        <taxon>Hyphomicrobiales</taxon>
        <taxon>Rhodoblastaceae</taxon>
        <taxon>Rhodoblastus</taxon>
    </lineage>
</organism>
<dbReference type="Pfam" id="PF08448">
    <property type="entry name" value="PAS_4"/>
    <property type="match status" value="1"/>
</dbReference>
<dbReference type="InterPro" id="IPR004358">
    <property type="entry name" value="Sig_transdc_His_kin-like_C"/>
</dbReference>
<evidence type="ECO:0000256" key="1">
    <source>
        <dbReference type="ARBA" id="ARBA00000085"/>
    </source>
</evidence>
<reference evidence="4 5" key="1">
    <citation type="journal article" date="2018" name="Arch. Microbiol.">
        <title>New insights into the metabolic potential of the phototrophic purple bacterium Rhodopila globiformis DSM 161(T) from its draft genome sequence and evidence for a vanadium-dependent nitrogenase.</title>
        <authorList>
            <person name="Imhoff J.F."/>
            <person name="Rahn T."/>
            <person name="Kunzel S."/>
            <person name="Neulinger S.C."/>
        </authorList>
    </citation>
    <scope>NUCLEOTIDE SEQUENCE [LARGE SCALE GENOMIC DNA]</scope>
    <source>
        <strain evidence="4 5">DSM 16996</strain>
    </source>
</reference>
<dbReference type="InterPro" id="IPR003594">
    <property type="entry name" value="HATPase_dom"/>
</dbReference>
<dbReference type="PANTHER" id="PTHR43065">
    <property type="entry name" value="SENSOR HISTIDINE KINASE"/>
    <property type="match status" value="1"/>
</dbReference>
<dbReference type="EC" id="2.7.13.3" evidence="2"/>
<gene>
    <name evidence="4" type="ORF">CCR94_15835</name>
</gene>
<dbReference type="InterPro" id="IPR036097">
    <property type="entry name" value="HisK_dim/P_sf"/>
</dbReference>
<dbReference type="InterPro" id="IPR013656">
    <property type="entry name" value="PAS_4"/>
</dbReference>
<dbReference type="InterPro" id="IPR035965">
    <property type="entry name" value="PAS-like_dom_sf"/>
</dbReference>
<protein>
    <recommendedName>
        <fullName evidence="2">histidine kinase</fullName>
        <ecNumber evidence="2">2.7.13.3</ecNumber>
    </recommendedName>
</protein>
<comment type="caution">
    <text evidence="4">The sequence shown here is derived from an EMBL/GenBank/DDBJ whole genome shotgun (WGS) entry which is preliminary data.</text>
</comment>
<dbReference type="SMART" id="SM00387">
    <property type="entry name" value="HATPase_c"/>
    <property type="match status" value="1"/>
</dbReference>
<dbReference type="Gene3D" id="3.30.565.10">
    <property type="entry name" value="Histidine kinase-like ATPase, C-terminal domain"/>
    <property type="match status" value="1"/>
</dbReference>
<keyword evidence="3" id="KW-0597">Phosphoprotein</keyword>
<dbReference type="InterPro" id="IPR003661">
    <property type="entry name" value="HisK_dim/P_dom"/>
</dbReference>
<dbReference type="EMBL" id="NHSJ01000096">
    <property type="protein sequence ID" value="PPQ29278.1"/>
    <property type="molecule type" value="Genomic_DNA"/>
</dbReference>
<dbReference type="InterPro" id="IPR005467">
    <property type="entry name" value="His_kinase_dom"/>
</dbReference>
<evidence type="ECO:0000313" key="5">
    <source>
        <dbReference type="Proteomes" id="UP000239089"/>
    </source>
</evidence>
<accession>A0A2S6N3T0</accession>
<dbReference type="PROSITE" id="PS50109">
    <property type="entry name" value="HIS_KIN"/>
    <property type="match status" value="1"/>
</dbReference>
<dbReference type="Gene3D" id="3.30.450.20">
    <property type="entry name" value="PAS domain"/>
    <property type="match status" value="1"/>
</dbReference>
<dbReference type="OrthoDB" id="9796100at2"/>
<dbReference type="SUPFAM" id="SSF55874">
    <property type="entry name" value="ATPase domain of HSP90 chaperone/DNA topoisomerase II/histidine kinase"/>
    <property type="match status" value="1"/>
</dbReference>